<name>A0AAD7XJY0_9STRA</name>
<proteinExistence type="inferred from homology"/>
<dbReference type="InterPro" id="IPR002347">
    <property type="entry name" value="SDR_fam"/>
</dbReference>
<evidence type="ECO:0000313" key="4">
    <source>
        <dbReference type="Proteomes" id="UP001230188"/>
    </source>
</evidence>
<comment type="similarity">
    <text evidence="1">Belongs to the short-chain dehydrogenases/reductases (SDR) family.</text>
</comment>
<evidence type="ECO:0000256" key="1">
    <source>
        <dbReference type="ARBA" id="ARBA00006484"/>
    </source>
</evidence>
<organism evidence="3 4">
    <name type="scientific">Chrysophaeum taylorii</name>
    <dbReference type="NCBI Taxonomy" id="2483200"/>
    <lineage>
        <taxon>Eukaryota</taxon>
        <taxon>Sar</taxon>
        <taxon>Stramenopiles</taxon>
        <taxon>Ochrophyta</taxon>
        <taxon>Pelagophyceae</taxon>
        <taxon>Pelagomonadales</taxon>
        <taxon>Pelagomonadaceae</taxon>
        <taxon>Chrysophaeum</taxon>
    </lineage>
</organism>
<dbReference type="CDD" id="cd05233">
    <property type="entry name" value="SDR_c"/>
    <property type="match status" value="1"/>
</dbReference>
<gene>
    <name evidence="3" type="ORF">CTAYLR_002335</name>
</gene>
<dbReference type="Pfam" id="PF13561">
    <property type="entry name" value="adh_short_C2"/>
    <property type="match status" value="1"/>
</dbReference>
<accession>A0AAD7XJY0</accession>
<dbReference type="PANTHER" id="PTHR42760:SF133">
    <property type="entry name" value="3-OXOACYL-[ACYL-CARRIER-PROTEIN] REDUCTASE"/>
    <property type="match status" value="1"/>
</dbReference>
<dbReference type="InterPro" id="IPR036291">
    <property type="entry name" value="NAD(P)-bd_dom_sf"/>
</dbReference>
<dbReference type="PANTHER" id="PTHR42760">
    <property type="entry name" value="SHORT-CHAIN DEHYDROGENASES/REDUCTASES FAMILY MEMBER"/>
    <property type="match status" value="1"/>
</dbReference>
<reference evidence="3" key="1">
    <citation type="submission" date="2023-01" db="EMBL/GenBank/DDBJ databases">
        <title>Metagenome sequencing of chrysophaentin producing Chrysophaeum taylorii.</title>
        <authorList>
            <person name="Davison J."/>
            <person name="Bewley C."/>
        </authorList>
    </citation>
    <scope>NUCLEOTIDE SEQUENCE</scope>
    <source>
        <strain evidence="3">NIES-1699</strain>
    </source>
</reference>
<dbReference type="Gene3D" id="3.40.50.720">
    <property type="entry name" value="NAD(P)-binding Rossmann-like Domain"/>
    <property type="match status" value="1"/>
</dbReference>
<keyword evidence="4" id="KW-1185">Reference proteome</keyword>
<dbReference type="AlphaFoldDB" id="A0AAD7XJY0"/>
<dbReference type="Proteomes" id="UP001230188">
    <property type="component" value="Unassembled WGS sequence"/>
</dbReference>
<protein>
    <submittedName>
        <fullName evidence="3">Uncharacterized protein</fullName>
    </submittedName>
</protein>
<evidence type="ECO:0000313" key="3">
    <source>
        <dbReference type="EMBL" id="KAJ8605309.1"/>
    </source>
</evidence>
<dbReference type="PRINTS" id="PR00080">
    <property type="entry name" value="SDRFAMILY"/>
</dbReference>
<evidence type="ECO:0000256" key="2">
    <source>
        <dbReference type="ARBA" id="ARBA00023002"/>
    </source>
</evidence>
<comment type="caution">
    <text evidence="3">The sequence shown here is derived from an EMBL/GenBank/DDBJ whole genome shotgun (WGS) entry which is preliminary data.</text>
</comment>
<sequence>MSVPSFDVKGLNFAVTGGSKGLGWEVAQQLARRGSAFVLVIGGRSESPFGSESAQVAGCEMKYVKSDLLTNEGLVAICAVLREHFADKPLHGLANVAGLTFPRATMQETTPESWDKMMAVNCRAPVFLMREAASLMRNQGSQGSIVNVTSVAGYCGAPFIFSYSAAKAALNCATKTAAIELRPSNIRVNAVAMGWTLTDNENASQSAINPNWLAQADASHPFGRILRPVDLAATIGHLLSPAAVMITGTIVDVCPEYISGELLVR</sequence>
<dbReference type="SUPFAM" id="SSF51735">
    <property type="entry name" value="NAD(P)-binding Rossmann-fold domains"/>
    <property type="match status" value="1"/>
</dbReference>
<dbReference type="EMBL" id="JAQMWT010000316">
    <property type="protein sequence ID" value="KAJ8605309.1"/>
    <property type="molecule type" value="Genomic_DNA"/>
</dbReference>
<keyword evidence="2" id="KW-0560">Oxidoreductase</keyword>
<dbReference type="PRINTS" id="PR00081">
    <property type="entry name" value="GDHRDH"/>
</dbReference>
<dbReference type="GO" id="GO:0016616">
    <property type="term" value="F:oxidoreductase activity, acting on the CH-OH group of donors, NAD or NADP as acceptor"/>
    <property type="evidence" value="ECO:0007669"/>
    <property type="project" value="TreeGrafter"/>
</dbReference>